<dbReference type="Proteomes" id="UP001154272">
    <property type="component" value="Unassembled WGS sequence"/>
</dbReference>
<dbReference type="PANTHER" id="PTHR43682:SF1">
    <property type="entry name" value="LACTATE UTILIZATION PROTEIN C"/>
    <property type="match status" value="1"/>
</dbReference>
<dbReference type="PANTHER" id="PTHR43682">
    <property type="entry name" value="LACTATE UTILIZATION PROTEIN C"/>
    <property type="match status" value="1"/>
</dbReference>
<comment type="caution">
    <text evidence="2">The sequence shown here is derived from an EMBL/GenBank/DDBJ whole genome shotgun (WGS) entry which is preliminary data.</text>
</comment>
<name>A0ABM9HNF5_9PROT</name>
<accession>A0ABM9HNF5</accession>
<dbReference type="InterPro" id="IPR037171">
    <property type="entry name" value="NagB/RpiA_transferase-like"/>
</dbReference>
<dbReference type="RefSeq" id="WP_282023701.1">
    <property type="nucleotide sequence ID" value="NZ_CAMXCH010000002.1"/>
</dbReference>
<organism evidence="2 3">
    <name type="scientific">Commensalibacter papalotli</name>
    <name type="common">ex Botero et al. 2024</name>
    <dbReference type="NCBI Taxonomy" id="2972766"/>
    <lineage>
        <taxon>Bacteria</taxon>
        <taxon>Pseudomonadati</taxon>
        <taxon>Pseudomonadota</taxon>
        <taxon>Alphaproteobacteria</taxon>
        <taxon>Acetobacterales</taxon>
        <taxon>Acetobacteraceae</taxon>
    </lineage>
</organism>
<evidence type="ECO:0000313" key="2">
    <source>
        <dbReference type="EMBL" id="CAI3939926.1"/>
    </source>
</evidence>
<sequence length="193" mass="21371">MSSREFILNQIRESCNAEPPVGPNVPLFHKDSFDIVEQFKQSLLIMGGKIIEKGQNDPFEFVKAKLEDVKVICSLVPDIEGNKKLTDNMHPKELQDIDYGVLRASFGVAETGSICLTDQDLLINTLGYLPQHLIVLLDPKQIVENLHDAYARPEWKQIHYGALHSGPSATADIEGVLIRGAQGVRSLSVLLIA</sequence>
<dbReference type="InterPro" id="IPR024185">
    <property type="entry name" value="FTHF_cligase-like_sf"/>
</dbReference>
<protein>
    <submittedName>
        <fullName evidence="2">Contains LUD domain (LutC) (PDB:2G40)</fullName>
    </submittedName>
</protein>
<dbReference type="Pfam" id="PF02589">
    <property type="entry name" value="LUD_dom"/>
    <property type="match status" value="1"/>
</dbReference>
<feature type="domain" description="LUD" evidence="1">
    <location>
        <begin position="91"/>
        <end position="192"/>
    </location>
</feature>
<dbReference type="SUPFAM" id="SSF100950">
    <property type="entry name" value="NagB/RpiA/CoA transferase-like"/>
    <property type="match status" value="1"/>
</dbReference>
<dbReference type="InterPro" id="IPR003741">
    <property type="entry name" value="LUD_dom"/>
</dbReference>
<gene>
    <name evidence="2" type="ORF">R83534S58_LOCUS1061</name>
</gene>
<dbReference type="Gene3D" id="3.40.50.10420">
    <property type="entry name" value="NagB/RpiA/CoA transferase-like"/>
    <property type="match status" value="1"/>
</dbReference>
<evidence type="ECO:0000313" key="3">
    <source>
        <dbReference type="Proteomes" id="UP001154272"/>
    </source>
</evidence>
<dbReference type="EMBL" id="CAMXCH010000002">
    <property type="protein sequence ID" value="CAI3939926.1"/>
    <property type="molecule type" value="Genomic_DNA"/>
</dbReference>
<evidence type="ECO:0000259" key="1">
    <source>
        <dbReference type="Pfam" id="PF02589"/>
    </source>
</evidence>
<proteinExistence type="predicted"/>
<keyword evidence="3" id="KW-1185">Reference proteome</keyword>
<reference evidence="2" key="1">
    <citation type="submission" date="2022-10" db="EMBL/GenBank/DDBJ databases">
        <authorList>
            <person name="Botero Cardona J."/>
        </authorList>
    </citation>
    <scope>NUCLEOTIDE SEQUENCE</scope>
    <source>
        <strain evidence="2">R-83534</strain>
    </source>
</reference>